<evidence type="ECO:0000313" key="2">
    <source>
        <dbReference type="EMBL" id="KAL0575286.1"/>
    </source>
</evidence>
<accession>A0ABR3FIU1</accession>
<feature type="region of interest" description="Disordered" evidence="1">
    <location>
        <begin position="232"/>
        <end position="271"/>
    </location>
</feature>
<gene>
    <name evidence="2" type="ORF">V5O48_006687</name>
</gene>
<evidence type="ECO:0000313" key="3">
    <source>
        <dbReference type="Proteomes" id="UP001465976"/>
    </source>
</evidence>
<comment type="caution">
    <text evidence="2">The sequence shown here is derived from an EMBL/GenBank/DDBJ whole genome shotgun (WGS) entry which is preliminary data.</text>
</comment>
<organism evidence="2 3">
    <name type="scientific">Marasmius crinis-equi</name>
    <dbReference type="NCBI Taxonomy" id="585013"/>
    <lineage>
        <taxon>Eukaryota</taxon>
        <taxon>Fungi</taxon>
        <taxon>Dikarya</taxon>
        <taxon>Basidiomycota</taxon>
        <taxon>Agaricomycotina</taxon>
        <taxon>Agaricomycetes</taxon>
        <taxon>Agaricomycetidae</taxon>
        <taxon>Agaricales</taxon>
        <taxon>Marasmiineae</taxon>
        <taxon>Marasmiaceae</taxon>
        <taxon>Marasmius</taxon>
    </lineage>
</organism>
<name>A0ABR3FIU1_9AGAR</name>
<proteinExistence type="predicted"/>
<dbReference type="EMBL" id="JBAHYK010000319">
    <property type="protein sequence ID" value="KAL0575286.1"/>
    <property type="molecule type" value="Genomic_DNA"/>
</dbReference>
<feature type="compositionally biased region" description="Acidic residues" evidence="1">
    <location>
        <begin position="255"/>
        <end position="271"/>
    </location>
</feature>
<sequence>MFGFGAPPHSSRKYTDLIFAASSKWAKWDPPKQIKGTTVRLIRGPASSKKKEIYENEPMATLAANYPPQTASKDEMFEISSDAVKRVEFGIEPMASVPGIADASVRGQWQFSKKRGALLVMHKPRTAYTPPKVLLKTLVNIRELKDKYLVTETFTCPAYSLYLSSGDGEAVSLALLATVPLPVAPVSVGGSIESSWWNHNTSGLYRCGCDEEYTYTPLYVLKRIRRTGLLRRDSPVPEPKDDDLWEDATQPWDPLDSDGEEEDFEDTVFDD</sequence>
<evidence type="ECO:0000256" key="1">
    <source>
        <dbReference type="SAM" id="MobiDB-lite"/>
    </source>
</evidence>
<protein>
    <submittedName>
        <fullName evidence="2">Uncharacterized protein</fullName>
    </submittedName>
</protein>
<dbReference type="Proteomes" id="UP001465976">
    <property type="component" value="Unassembled WGS sequence"/>
</dbReference>
<keyword evidence="3" id="KW-1185">Reference proteome</keyword>
<reference evidence="2 3" key="1">
    <citation type="submission" date="2024-02" db="EMBL/GenBank/DDBJ databases">
        <title>A draft genome for the cacao thread blight pathogen Marasmius crinis-equi.</title>
        <authorList>
            <person name="Cohen S.P."/>
            <person name="Baruah I.K."/>
            <person name="Amoako-Attah I."/>
            <person name="Bukari Y."/>
            <person name="Meinhardt L.W."/>
            <person name="Bailey B.A."/>
        </authorList>
    </citation>
    <scope>NUCLEOTIDE SEQUENCE [LARGE SCALE GENOMIC DNA]</scope>
    <source>
        <strain evidence="2 3">GH-76</strain>
    </source>
</reference>